<dbReference type="EMBL" id="BTRK01000002">
    <property type="protein sequence ID" value="GMR36554.1"/>
    <property type="molecule type" value="Genomic_DNA"/>
</dbReference>
<keyword evidence="2" id="KW-1185">Reference proteome</keyword>
<comment type="caution">
    <text evidence="1">The sequence shown here is derived from an EMBL/GenBank/DDBJ whole genome shotgun (WGS) entry which is preliminary data.</text>
</comment>
<dbReference type="Gene3D" id="3.40.50.720">
    <property type="entry name" value="NAD(P)-binding Rossmann-like Domain"/>
    <property type="match status" value="1"/>
</dbReference>
<evidence type="ECO:0000313" key="2">
    <source>
        <dbReference type="Proteomes" id="UP001328107"/>
    </source>
</evidence>
<reference evidence="2" key="1">
    <citation type="submission" date="2022-10" db="EMBL/GenBank/DDBJ databases">
        <title>Genome assembly of Pristionchus species.</title>
        <authorList>
            <person name="Yoshida K."/>
            <person name="Sommer R.J."/>
        </authorList>
    </citation>
    <scope>NUCLEOTIDE SEQUENCE [LARGE SCALE GENOMIC DNA]</scope>
    <source>
        <strain evidence="2">RS5460</strain>
    </source>
</reference>
<dbReference type="InterPro" id="IPR036291">
    <property type="entry name" value="NAD(P)-bd_dom_sf"/>
</dbReference>
<dbReference type="AlphaFoldDB" id="A0AAN4ZBG3"/>
<proteinExistence type="predicted"/>
<gene>
    <name evidence="1" type="ORF">PMAYCL1PPCAC_06749</name>
</gene>
<evidence type="ECO:0000313" key="1">
    <source>
        <dbReference type="EMBL" id="GMR36554.1"/>
    </source>
</evidence>
<protein>
    <submittedName>
        <fullName evidence="1">Uncharacterized protein</fullName>
    </submittedName>
</protein>
<name>A0AAN4ZBG3_9BILA</name>
<sequence>MEKVAILGSAFPAIQLSSLLQSNHFDVRVIDTLHHPVPSSVAYSRIDEWSISALSPHLKGIESVVVIIPFEVPLDNLPYDKSATGNEEIIRRVEHILDAILLSNVRRLIYLGDAYSCLPLDDNYGVSEQKHQDIPSSFLLGSYGEALSRAEFAARLRVKEDSSLSSIFLRPVMCMNNPWFDRLVAKAARGDLPFIKGNRRAQHQFIALHNLLQIVLQTLLGMHLSPLRYSGQIVYCVDQLKVVPLRDVLLERSPSFSLCETSFFTAFLSHLKAHVFFSLGASRSPLLPFHSFRLLFDKTVGFSNRKQRLLLDFVPSSEPLYTKKRAPPMRMG</sequence>
<accession>A0AAN4ZBG3</accession>
<dbReference type="SUPFAM" id="SSF51735">
    <property type="entry name" value="NAD(P)-binding Rossmann-fold domains"/>
    <property type="match status" value="1"/>
</dbReference>
<organism evidence="1 2">
    <name type="scientific">Pristionchus mayeri</name>
    <dbReference type="NCBI Taxonomy" id="1317129"/>
    <lineage>
        <taxon>Eukaryota</taxon>
        <taxon>Metazoa</taxon>
        <taxon>Ecdysozoa</taxon>
        <taxon>Nematoda</taxon>
        <taxon>Chromadorea</taxon>
        <taxon>Rhabditida</taxon>
        <taxon>Rhabditina</taxon>
        <taxon>Diplogasteromorpha</taxon>
        <taxon>Diplogasteroidea</taxon>
        <taxon>Neodiplogasteridae</taxon>
        <taxon>Pristionchus</taxon>
    </lineage>
</organism>
<dbReference type="Proteomes" id="UP001328107">
    <property type="component" value="Unassembled WGS sequence"/>
</dbReference>